<evidence type="ECO:0000313" key="4">
    <source>
        <dbReference type="Proteomes" id="UP000886595"/>
    </source>
</evidence>
<name>A0A8X7TWA2_BRACI</name>
<feature type="domain" description="Protein kinase" evidence="2">
    <location>
        <begin position="47"/>
        <end position="86"/>
    </location>
</feature>
<keyword evidence="1" id="KW-0067">ATP-binding</keyword>
<evidence type="ECO:0000256" key="1">
    <source>
        <dbReference type="PROSITE-ProRule" id="PRU10141"/>
    </source>
</evidence>
<protein>
    <recommendedName>
        <fullName evidence="2">Protein kinase domain-containing protein</fullName>
    </recommendedName>
</protein>
<evidence type="ECO:0000313" key="3">
    <source>
        <dbReference type="EMBL" id="KAG2257085.1"/>
    </source>
</evidence>
<sequence length="86" mass="9956">MSNTLHDVVSFPRFADCLYRRTNHQRLLYFSGEMAEMEQRKKVADRYLKQEVLGQGTYGVVFKATDTKTGETVAIKKIRIGKQKKV</sequence>
<dbReference type="PROSITE" id="PS50011">
    <property type="entry name" value="PROTEIN_KINASE_DOM"/>
    <property type="match status" value="1"/>
</dbReference>
<dbReference type="AlphaFoldDB" id="A0A8X7TWA2"/>
<proteinExistence type="predicted"/>
<dbReference type="InterPro" id="IPR000719">
    <property type="entry name" value="Prot_kinase_dom"/>
</dbReference>
<dbReference type="InterPro" id="IPR011009">
    <property type="entry name" value="Kinase-like_dom_sf"/>
</dbReference>
<accession>A0A8X7TWA2</accession>
<comment type="caution">
    <text evidence="3">The sequence shown here is derived from an EMBL/GenBank/DDBJ whole genome shotgun (WGS) entry which is preliminary data.</text>
</comment>
<dbReference type="Proteomes" id="UP000886595">
    <property type="component" value="Unassembled WGS sequence"/>
</dbReference>
<organism evidence="3 4">
    <name type="scientific">Brassica carinata</name>
    <name type="common">Ethiopian mustard</name>
    <name type="synonym">Abyssinian cabbage</name>
    <dbReference type="NCBI Taxonomy" id="52824"/>
    <lineage>
        <taxon>Eukaryota</taxon>
        <taxon>Viridiplantae</taxon>
        <taxon>Streptophyta</taxon>
        <taxon>Embryophyta</taxon>
        <taxon>Tracheophyta</taxon>
        <taxon>Spermatophyta</taxon>
        <taxon>Magnoliopsida</taxon>
        <taxon>eudicotyledons</taxon>
        <taxon>Gunneridae</taxon>
        <taxon>Pentapetalae</taxon>
        <taxon>rosids</taxon>
        <taxon>malvids</taxon>
        <taxon>Brassicales</taxon>
        <taxon>Brassicaceae</taxon>
        <taxon>Brassiceae</taxon>
        <taxon>Brassica</taxon>
    </lineage>
</organism>
<feature type="binding site" evidence="1">
    <location>
        <position position="82"/>
    </location>
    <ligand>
        <name>ATP</name>
        <dbReference type="ChEBI" id="CHEBI:30616"/>
    </ligand>
</feature>
<keyword evidence="4" id="KW-1185">Reference proteome</keyword>
<dbReference type="GO" id="GO:0004672">
    <property type="term" value="F:protein kinase activity"/>
    <property type="evidence" value="ECO:0007669"/>
    <property type="project" value="InterPro"/>
</dbReference>
<reference evidence="3 4" key="1">
    <citation type="submission" date="2020-02" db="EMBL/GenBank/DDBJ databases">
        <authorList>
            <person name="Ma Q."/>
            <person name="Huang Y."/>
            <person name="Song X."/>
            <person name="Pei D."/>
        </authorList>
    </citation>
    <scope>NUCLEOTIDE SEQUENCE [LARGE SCALE GENOMIC DNA]</scope>
    <source>
        <strain evidence="3">Sxm20200214</strain>
        <tissue evidence="3">Leaf</tissue>
    </source>
</reference>
<dbReference type="OrthoDB" id="1732493at2759"/>
<gene>
    <name evidence="3" type="ORF">Bca52824_076379</name>
</gene>
<dbReference type="PROSITE" id="PS00107">
    <property type="entry name" value="PROTEIN_KINASE_ATP"/>
    <property type="match status" value="1"/>
</dbReference>
<keyword evidence="1" id="KW-0547">Nucleotide-binding</keyword>
<dbReference type="SUPFAM" id="SSF56112">
    <property type="entry name" value="Protein kinase-like (PK-like)"/>
    <property type="match status" value="1"/>
</dbReference>
<dbReference type="EMBL" id="JAAMPC010000015">
    <property type="protein sequence ID" value="KAG2257085.1"/>
    <property type="molecule type" value="Genomic_DNA"/>
</dbReference>
<dbReference type="GO" id="GO:0005524">
    <property type="term" value="F:ATP binding"/>
    <property type="evidence" value="ECO:0007669"/>
    <property type="project" value="UniProtKB-UniRule"/>
</dbReference>
<dbReference type="Gene3D" id="3.30.200.20">
    <property type="entry name" value="Phosphorylase Kinase, domain 1"/>
    <property type="match status" value="1"/>
</dbReference>
<dbReference type="InterPro" id="IPR017441">
    <property type="entry name" value="Protein_kinase_ATP_BS"/>
</dbReference>
<evidence type="ECO:0000259" key="2">
    <source>
        <dbReference type="PROSITE" id="PS50011"/>
    </source>
</evidence>